<evidence type="ECO:0000313" key="1">
    <source>
        <dbReference type="EMBL" id="KAK3403218.1"/>
    </source>
</evidence>
<keyword evidence="2" id="KW-1185">Reference proteome</keyword>
<evidence type="ECO:0000313" key="2">
    <source>
        <dbReference type="Proteomes" id="UP001281003"/>
    </source>
</evidence>
<dbReference type="EMBL" id="JAUTDP010000001">
    <property type="protein sequence ID" value="KAK3403218.1"/>
    <property type="molecule type" value="Genomic_DNA"/>
</dbReference>
<protein>
    <submittedName>
        <fullName evidence="1">Uncharacterized protein</fullName>
    </submittedName>
</protein>
<dbReference type="AlphaFoldDB" id="A0AAE0PNJ5"/>
<sequence length="205" mass="22833">MASRSVAALFPASLQLDWREVVLGTKSRGEAGWPVKCQRRVADREPEIGNAEGWPGREAVILVATEGKKGTGSANMQEMRARQPWEELIHGRKVLGHVGERKVEVPLGMEPGRGLGKYIRLLYYQIPGYVTLCTTRLRTSSWRPVSVDECAGPIITECQCCFKDCRMVWKVSPTSRQASGSQQGSHGNEEVIVPLPIYYPLLVWP</sequence>
<gene>
    <name evidence="1" type="ORF">B0T20DRAFT_388876</name>
</gene>
<comment type="caution">
    <text evidence="1">The sequence shown here is derived from an EMBL/GenBank/DDBJ whole genome shotgun (WGS) entry which is preliminary data.</text>
</comment>
<proteinExistence type="predicted"/>
<reference evidence="1" key="1">
    <citation type="journal article" date="2023" name="Mol. Phylogenet. Evol.">
        <title>Genome-scale phylogeny and comparative genomics of the fungal order Sordariales.</title>
        <authorList>
            <person name="Hensen N."/>
            <person name="Bonometti L."/>
            <person name="Westerberg I."/>
            <person name="Brannstrom I.O."/>
            <person name="Guillou S."/>
            <person name="Cros-Aarteil S."/>
            <person name="Calhoun S."/>
            <person name="Haridas S."/>
            <person name="Kuo A."/>
            <person name="Mondo S."/>
            <person name="Pangilinan J."/>
            <person name="Riley R."/>
            <person name="LaButti K."/>
            <person name="Andreopoulos B."/>
            <person name="Lipzen A."/>
            <person name="Chen C."/>
            <person name="Yan M."/>
            <person name="Daum C."/>
            <person name="Ng V."/>
            <person name="Clum A."/>
            <person name="Steindorff A."/>
            <person name="Ohm R.A."/>
            <person name="Martin F."/>
            <person name="Silar P."/>
            <person name="Natvig D.O."/>
            <person name="Lalanne C."/>
            <person name="Gautier V."/>
            <person name="Ament-Velasquez S.L."/>
            <person name="Kruys A."/>
            <person name="Hutchinson M.I."/>
            <person name="Powell A.J."/>
            <person name="Barry K."/>
            <person name="Miller A.N."/>
            <person name="Grigoriev I.V."/>
            <person name="Debuchy R."/>
            <person name="Gladieux P."/>
            <person name="Hiltunen Thoren M."/>
            <person name="Johannesson H."/>
        </authorList>
    </citation>
    <scope>NUCLEOTIDE SEQUENCE</scope>
    <source>
        <strain evidence="1">FGSC 1904</strain>
    </source>
</reference>
<name>A0AAE0PNJ5_SORBR</name>
<reference evidence="1" key="2">
    <citation type="submission" date="2023-07" db="EMBL/GenBank/DDBJ databases">
        <authorList>
            <consortium name="Lawrence Berkeley National Laboratory"/>
            <person name="Haridas S."/>
            <person name="Hensen N."/>
            <person name="Bonometti L."/>
            <person name="Westerberg I."/>
            <person name="Brannstrom I.O."/>
            <person name="Guillou S."/>
            <person name="Cros-Aarteil S."/>
            <person name="Calhoun S."/>
            <person name="Kuo A."/>
            <person name="Mondo S."/>
            <person name="Pangilinan J."/>
            <person name="Riley R."/>
            <person name="LaButti K."/>
            <person name="Andreopoulos B."/>
            <person name="Lipzen A."/>
            <person name="Chen C."/>
            <person name="Yanf M."/>
            <person name="Daum C."/>
            <person name="Ng V."/>
            <person name="Clum A."/>
            <person name="Steindorff A."/>
            <person name="Ohm R."/>
            <person name="Martin F."/>
            <person name="Silar P."/>
            <person name="Natvig D."/>
            <person name="Lalanne C."/>
            <person name="Gautier V."/>
            <person name="Ament-velasquez S.L."/>
            <person name="Kruys A."/>
            <person name="Hutchinson M.I."/>
            <person name="Powell A.J."/>
            <person name="Barry K."/>
            <person name="Miller A.N."/>
            <person name="Grigoriev I.V."/>
            <person name="Debuchy R."/>
            <person name="Gladieux P."/>
            <person name="Thoren M.H."/>
            <person name="Johannesson H."/>
        </authorList>
    </citation>
    <scope>NUCLEOTIDE SEQUENCE</scope>
    <source>
        <strain evidence="1">FGSC 1904</strain>
    </source>
</reference>
<accession>A0AAE0PNJ5</accession>
<dbReference type="Proteomes" id="UP001281003">
    <property type="component" value="Unassembled WGS sequence"/>
</dbReference>
<organism evidence="1 2">
    <name type="scientific">Sordaria brevicollis</name>
    <dbReference type="NCBI Taxonomy" id="83679"/>
    <lineage>
        <taxon>Eukaryota</taxon>
        <taxon>Fungi</taxon>
        <taxon>Dikarya</taxon>
        <taxon>Ascomycota</taxon>
        <taxon>Pezizomycotina</taxon>
        <taxon>Sordariomycetes</taxon>
        <taxon>Sordariomycetidae</taxon>
        <taxon>Sordariales</taxon>
        <taxon>Sordariaceae</taxon>
        <taxon>Sordaria</taxon>
    </lineage>
</organism>